<evidence type="ECO:0000313" key="2">
    <source>
        <dbReference type="EMBL" id="ATZ29177.1"/>
    </source>
</evidence>
<feature type="compositionally biased region" description="Low complexity" evidence="1">
    <location>
        <begin position="8"/>
        <end position="30"/>
    </location>
</feature>
<dbReference type="KEGG" id="slx:SLAV_37060"/>
<name>A0A2K8PR01_STRLA</name>
<keyword evidence="3" id="KW-1185">Reference proteome</keyword>
<reference evidence="2 3" key="1">
    <citation type="submission" date="2017-11" db="EMBL/GenBank/DDBJ databases">
        <title>Complete genome sequence of Streptomyces lavendulae subsp. lavendulae CCM 3239 (formerly 'Streptomyces aureofaciens CCM 3239'), the producer of the angucycline-type antibiotic auricin.</title>
        <authorList>
            <person name="Busche T."/>
            <person name="Novakova R."/>
            <person name="Al'Dilaimi A."/>
            <person name="Homerova D."/>
            <person name="Feckova L."/>
            <person name="Rezuchova B."/>
            <person name="Mingyar E."/>
            <person name="Csolleiova D."/>
            <person name="Bekeova C."/>
            <person name="Winkler A."/>
            <person name="Sevcikova B."/>
            <person name="Kalinowski J."/>
            <person name="Kormanec J."/>
            <person name="Ruckert C."/>
        </authorList>
    </citation>
    <scope>NUCLEOTIDE SEQUENCE [LARGE SCALE GENOMIC DNA]</scope>
    <source>
        <strain evidence="2 3">CCM 3239</strain>
    </source>
</reference>
<protein>
    <submittedName>
        <fullName evidence="2">Uncharacterized protein</fullName>
    </submittedName>
</protein>
<sequence>MKGALRLPARGGVRRTPAATAAAGTTRSRS</sequence>
<dbReference type="EMBL" id="CP024985">
    <property type="protein sequence ID" value="ATZ29177.1"/>
    <property type="molecule type" value="Genomic_DNA"/>
</dbReference>
<evidence type="ECO:0000256" key="1">
    <source>
        <dbReference type="SAM" id="MobiDB-lite"/>
    </source>
</evidence>
<gene>
    <name evidence="2" type="ORF">SLAV_37060</name>
</gene>
<accession>A0A2K8PR01</accession>
<dbReference type="AlphaFoldDB" id="A0A2K8PR01"/>
<organism evidence="2 3">
    <name type="scientific">Streptomyces lavendulae subsp. lavendulae</name>
    <dbReference type="NCBI Taxonomy" id="58340"/>
    <lineage>
        <taxon>Bacteria</taxon>
        <taxon>Bacillati</taxon>
        <taxon>Actinomycetota</taxon>
        <taxon>Actinomycetes</taxon>
        <taxon>Kitasatosporales</taxon>
        <taxon>Streptomycetaceae</taxon>
        <taxon>Streptomyces</taxon>
    </lineage>
</organism>
<proteinExistence type="predicted"/>
<evidence type="ECO:0000313" key="3">
    <source>
        <dbReference type="Proteomes" id="UP000231791"/>
    </source>
</evidence>
<feature type="region of interest" description="Disordered" evidence="1">
    <location>
        <begin position="1"/>
        <end position="30"/>
    </location>
</feature>
<dbReference type="Proteomes" id="UP000231791">
    <property type="component" value="Chromosome"/>
</dbReference>